<keyword evidence="7" id="KW-0067">ATP-binding</keyword>
<evidence type="ECO:0000256" key="7">
    <source>
        <dbReference type="ARBA" id="ARBA00022840"/>
    </source>
</evidence>
<feature type="transmembrane region" description="Helical" evidence="11">
    <location>
        <begin position="942"/>
        <end position="961"/>
    </location>
</feature>
<dbReference type="FunFam" id="3.40.50.300:FF:000610">
    <property type="entry name" value="Multidrug resistance-associated ABC transporter"/>
    <property type="match status" value="1"/>
</dbReference>
<evidence type="ECO:0000256" key="11">
    <source>
        <dbReference type="SAM" id="Phobius"/>
    </source>
</evidence>
<feature type="region of interest" description="Disordered" evidence="10">
    <location>
        <begin position="739"/>
        <end position="765"/>
    </location>
</feature>
<dbReference type="FunFam" id="3.40.50.300:FF:001847">
    <property type="entry name" value="ABC transporter, putative"/>
    <property type="match status" value="1"/>
</dbReference>
<dbReference type="SMART" id="SM00382">
    <property type="entry name" value="AAA"/>
    <property type="match status" value="2"/>
</dbReference>
<feature type="region of interest" description="Disordered" evidence="10">
    <location>
        <begin position="494"/>
        <end position="522"/>
    </location>
</feature>
<keyword evidence="3" id="KW-0813">Transport</keyword>
<evidence type="ECO:0000259" key="12">
    <source>
        <dbReference type="PROSITE" id="PS50893"/>
    </source>
</evidence>
<proteinExistence type="inferred from homology"/>
<accession>A0A9K3L5I1</accession>
<feature type="domain" description="ABC transporter" evidence="12">
    <location>
        <begin position="1157"/>
        <end position="1398"/>
    </location>
</feature>
<feature type="transmembrane region" description="Helical" evidence="11">
    <location>
        <begin position="1059"/>
        <end position="1081"/>
    </location>
</feature>
<feature type="transmembrane region" description="Helical" evidence="11">
    <location>
        <begin position="802"/>
        <end position="821"/>
    </location>
</feature>
<feature type="compositionally biased region" description="Polar residues" evidence="10">
    <location>
        <begin position="7"/>
        <end position="16"/>
    </location>
</feature>
<dbReference type="InterPro" id="IPR050173">
    <property type="entry name" value="ABC_transporter_C-like"/>
</dbReference>
<dbReference type="FunFam" id="1.20.1560.10:FF:000010">
    <property type="entry name" value="Multidrug resistance-associated ABC transporter"/>
    <property type="match status" value="1"/>
</dbReference>
<evidence type="ECO:0000256" key="2">
    <source>
        <dbReference type="ARBA" id="ARBA00009726"/>
    </source>
</evidence>
<feature type="domain" description="ABC transmembrane type-1" evidence="13">
    <location>
        <begin position="145"/>
        <end position="437"/>
    </location>
</feature>
<dbReference type="CDD" id="cd18580">
    <property type="entry name" value="ABC_6TM_ABCC_D2"/>
    <property type="match status" value="1"/>
</dbReference>
<name>A0A9K3L5I1_9STRA</name>
<dbReference type="CDD" id="cd18579">
    <property type="entry name" value="ABC_6TM_ABCC_D1"/>
    <property type="match status" value="1"/>
</dbReference>
<evidence type="ECO:0000313" key="15">
    <source>
        <dbReference type="Proteomes" id="UP000693970"/>
    </source>
</evidence>
<dbReference type="PROSITE" id="PS00211">
    <property type="entry name" value="ABC_TRANSPORTER_1"/>
    <property type="match status" value="1"/>
</dbReference>
<dbReference type="PROSITE" id="PS50929">
    <property type="entry name" value="ABC_TM1F"/>
    <property type="match status" value="2"/>
</dbReference>
<protein>
    <submittedName>
        <fullName evidence="14">Multidrug ABC transporter permease/ATPase</fullName>
    </submittedName>
</protein>
<dbReference type="InterPro" id="IPR044746">
    <property type="entry name" value="ABCC_6TM_D1"/>
</dbReference>
<dbReference type="PROSITE" id="PS50893">
    <property type="entry name" value="ABC_TRANSPORTER_2"/>
    <property type="match status" value="2"/>
</dbReference>
<feature type="transmembrane region" description="Helical" evidence="11">
    <location>
        <begin position="406"/>
        <end position="428"/>
    </location>
</feature>
<dbReference type="InterPro" id="IPR003439">
    <property type="entry name" value="ABC_transporter-like_ATP-bd"/>
</dbReference>
<gene>
    <name evidence="14" type="ORF">IV203_000448</name>
</gene>
<feature type="domain" description="ABC transporter" evidence="12">
    <location>
        <begin position="514"/>
        <end position="741"/>
    </location>
</feature>
<feature type="compositionally biased region" description="Basic and acidic residues" evidence="10">
    <location>
        <begin position="1109"/>
        <end position="1124"/>
    </location>
</feature>
<dbReference type="InterPro" id="IPR011527">
    <property type="entry name" value="ABC1_TM_dom"/>
</dbReference>
<keyword evidence="9 11" id="KW-0472">Membrane</keyword>
<feature type="transmembrane region" description="Helical" evidence="11">
    <location>
        <begin position="192"/>
        <end position="209"/>
    </location>
</feature>
<evidence type="ECO:0000256" key="9">
    <source>
        <dbReference type="ARBA" id="ARBA00023136"/>
    </source>
</evidence>
<feature type="domain" description="ABC transmembrane type-1" evidence="13">
    <location>
        <begin position="804"/>
        <end position="1089"/>
    </location>
</feature>
<dbReference type="Pfam" id="PF00005">
    <property type="entry name" value="ABC_tran"/>
    <property type="match status" value="2"/>
</dbReference>
<comment type="caution">
    <text evidence="14">The sequence shown here is derived from an EMBL/GenBank/DDBJ whole genome shotgun (WGS) entry which is preliminary data.</text>
</comment>
<dbReference type="PANTHER" id="PTHR24223:SF456">
    <property type="entry name" value="MULTIDRUG RESISTANCE-ASSOCIATED PROTEIN LETHAL(2)03659"/>
    <property type="match status" value="1"/>
</dbReference>
<dbReference type="Proteomes" id="UP000693970">
    <property type="component" value="Unassembled WGS sequence"/>
</dbReference>
<dbReference type="PANTHER" id="PTHR24223">
    <property type="entry name" value="ATP-BINDING CASSETTE SUB-FAMILY C"/>
    <property type="match status" value="1"/>
</dbReference>
<dbReference type="OrthoDB" id="6500128at2759"/>
<keyword evidence="5" id="KW-0677">Repeat</keyword>
<feature type="compositionally biased region" description="Basic and acidic residues" evidence="10">
    <location>
        <begin position="750"/>
        <end position="763"/>
    </location>
</feature>
<dbReference type="GO" id="GO:0016887">
    <property type="term" value="F:ATP hydrolysis activity"/>
    <property type="evidence" value="ECO:0007669"/>
    <property type="project" value="InterPro"/>
</dbReference>
<reference evidence="14" key="2">
    <citation type="submission" date="2021-04" db="EMBL/GenBank/DDBJ databases">
        <authorList>
            <person name="Podell S."/>
        </authorList>
    </citation>
    <scope>NUCLEOTIDE SEQUENCE</scope>
    <source>
        <strain evidence="14">Hildebrandi</strain>
    </source>
</reference>
<keyword evidence="15" id="KW-1185">Reference proteome</keyword>
<reference evidence="14" key="1">
    <citation type="journal article" date="2021" name="Sci. Rep.">
        <title>Diploid genomic architecture of Nitzschia inconspicua, an elite biomass production diatom.</title>
        <authorList>
            <person name="Oliver A."/>
            <person name="Podell S."/>
            <person name="Pinowska A."/>
            <person name="Traller J.C."/>
            <person name="Smith S.R."/>
            <person name="McClure R."/>
            <person name="Beliaev A."/>
            <person name="Bohutskyi P."/>
            <person name="Hill E.A."/>
            <person name="Rabines A."/>
            <person name="Zheng H."/>
            <person name="Allen L.Z."/>
            <person name="Kuo A."/>
            <person name="Grigoriev I.V."/>
            <person name="Allen A.E."/>
            <person name="Hazlebeck D."/>
            <person name="Allen E.E."/>
        </authorList>
    </citation>
    <scope>NUCLEOTIDE SEQUENCE</scope>
    <source>
        <strain evidence="14">Hildebrandi</strain>
    </source>
</reference>
<dbReference type="Pfam" id="PF00664">
    <property type="entry name" value="ABC_membrane"/>
    <property type="match status" value="2"/>
</dbReference>
<evidence type="ECO:0000256" key="1">
    <source>
        <dbReference type="ARBA" id="ARBA00004141"/>
    </source>
</evidence>
<comment type="similarity">
    <text evidence="2">Belongs to the ABC transporter superfamily. ABCC family. Conjugate transporter (TC 3.A.1.208) subfamily.</text>
</comment>
<evidence type="ECO:0000256" key="6">
    <source>
        <dbReference type="ARBA" id="ARBA00022741"/>
    </source>
</evidence>
<evidence type="ECO:0000256" key="4">
    <source>
        <dbReference type="ARBA" id="ARBA00022692"/>
    </source>
</evidence>
<organism evidence="14 15">
    <name type="scientific">Nitzschia inconspicua</name>
    <dbReference type="NCBI Taxonomy" id="303405"/>
    <lineage>
        <taxon>Eukaryota</taxon>
        <taxon>Sar</taxon>
        <taxon>Stramenopiles</taxon>
        <taxon>Ochrophyta</taxon>
        <taxon>Bacillariophyta</taxon>
        <taxon>Bacillariophyceae</taxon>
        <taxon>Bacillariophycidae</taxon>
        <taxon>Bacillariales</taxon>
        <taxon>Bacillariaceae</taxon>
        <taxon>Nitzschia</taxon>
    </lineage>
</organism>
<feature type="transmembrane region" description="Helical" evidence="11">
    <location>
        <begin position="841"/>
        <end position="864"/>
    </location>
</feature>
<dbReference type="InterPro" id="IPR044726">
    <property type="entry name" value="ABCC_6TM_D2"/>
</dbReference>
<dbReference type="EMBL" id="JAGRRH010000015">
    <property type="protein sequence ID" value="KAG7355762.1"/>
    <property type="molecule type" value="Genomic_DNA"/>
</dbReference>
<dbReference type="InterPro" id="IPR003593">
    <property type="entry name" value="AAA+_ATPase"/>
</dbReference>
<sequence length="1406" mass="156376">MNKVQETHNGPSTTSTKDPEEQPPLYKGVPEEDAWFLSKLFFMWLRPLFRRAAELHKEGKGIEFEDLVPLISIDESRNVGAKFEEVWKKQVELEKLSQKQDSTAKTDADAPLEGKKTINDLKNSKEYGTTKLRKTLLAVMGWRFIFAGCVKAVNTILQFSFPLLLNAILSFIEDTQAGKFTEDDPWYDRYRGYWLSALLFVVMTSKAITETRYFHMVNRSGWEAKSAVSVAVYNKSLRMSSAERASTTLGEIVNLMQVDASKIELFIPQVHVLWDGAFQIIGYMTILYTLIGWPCFAGLIIMVFAGPVQGIVMKKLFGMTREIVKYTDARVESTNEALQGIQNVKIQTWEDQFLESITKQRAEELKYLKSSSYLRGFSRAYMGALPGIVAVTSFVVYALAFSGAEISASLLFSALVAFEQLRFPLLFYPMALAQLVQAQVSASRVEVFLDLDEIGTNDSIGDGEYHRNPDAEGSIVIKDAEVYWRNPRIAIDLPDADGDVSDDTSTSPSSKSLAESSDTESASAGEALQKAVLRNINMKVEQGELCAIVGRVASGKSTLCSAILNETFLERGSITLNGSVAYAAQTPWILNATVRENILFGLPFDEVKYNKVIMACQLKHDLSILTDGDETEIGERGINLSGGQKARISVARAAYSSLCHSDVVVLDDPLSALDPEVAKKLFHECIVELMRGKTRVLVTNQIPFLTHCDTVVALKKGEILEQGKTTDLLADSSSEVSRLLKRSSSGKSSKKAEKSQDKREKEQSIIPEAETQTKNLVSKEERNVGAVSLSVYLKYLKAGGGYCMFVCVYFFFILSAANSLTTNSWISFWTSDASYENHSQAFYLGFYALFAVTLGIFTFFRAFFLAQFGVRASETLHRNLLDSILRAPQSFFDTTPLGRIISRFSKDLYSIDLELVDYFDFFLFTTLNVAVALGTILFVTPWFGVAVIPLGFFYFRFLNYFRDVSRETKRLDSITRSPVYAFFSETLGGLETIRAYGKPDRFRLDFSEKIDANTRANYNNKTSERWLSVRLETIGSIISGLAAIFASITAINGTDRQNFASLAGLSLTFAIQITSMLNWCVRSFATLEAGMNSVERVIYYTENIPHEAPATRKGLEEEARETKDPSPSNPSVFAVSANGGKAENIPDDWPQHGGITLKSLKMRYRPDTPLVLKGLDVSIQGGQRVGVVGRTGSGKSSLLLTLLRLVEPTLDVQNMEDYVAPMTIDGVDVLRVGLKDLRSRMGIIPQNPVLFSGTIRSNIDPFGQFSNDQIWKALEQCGLKAAVEAMPGQLDAVVSEYGQNLSSGTRQMLVLGRALLRQCRILLLDEATSSVDLETDSEIQRTLREAFANCTVLTIAHRINTIMDSDKILVMKDGVAVEFASPKELLDDKNSLFSEIVRHAEAEEHE</sequence>
<evidence type="ECO:0000313" key="14">
    <source>
        <dbReference type="EMBL" id="KAG7355762.1"/>
    </source>
</evidence>
<evidence type="ECO:0000256" key="8">
    <source>
        <dbReference type="ARBA" id="ARBA00022989"/>
    </source>
</evidence>
<evidence type="ECO:0000256" key="3">
    <source>
        <dbReference type="ARBA" id="ARBA00022448"/>
    </source>
</evidence>
<feature type="compositionally biased region" description="Low complexity" evidence="10">
    <location>
        <begin position="503"/>
        <end position="516"/>
    </location>
</feature>
<comment type="subcellular location">
    <subcellularLocation>
        <location evidence="1">Membrane</location>
        <topology evidence="1">Multi-pass membrane protein</topology>
    </subcellularLocation>
</comment>
<feature type="region of interest" description="Disordered" evidence="10">
    <location>
        <begin position="1109"/>
        <end position="1148"/>
    </location>
</feature>
<dbReference type="GO" id="GO:0140359">
    <property type="term" value="F:ABC-type transporter activity"/>
    <property type="evidence" value="ECO:0007669"/>
    <property type="project" value="InterPro"/>
</dbReference>
<feature type="transmembrane region" description="Helical" evidence="11">
    <location>
        <begin position="144"/>
        <end position="172"/>
    </location>
</feature>
<feature type="transmembrane region" description="Helical" evidence="11">
    <location>
        <begin position="380"/>
        <end position="400"/>
    </location>
</feature>
<dbReference type="GO" id="GO:0016020">
    <property type="term" value="C:membrane"/>
    <property type="evidence" value="ECO:0007669"/>
    <property type="project" value="UniProtKB-SubCell"/>
</dbReference>
<dbReference type="CDD" id="cd03250">
    <property type="entry name" value="ABCC_MRP_domain1"/>
    <property type="match status" value="1"/>
</dbReference>
<dbReference type="GO" id="GO:0005524">
    <property type="term" value="F:ATP binding"/>
    <property type="evidence" value="ECO:0007669"/>
    <property type="project" value="UniProtKB-KW"/>
</dbReference>
<evidence type="ECO:0000256" key="5">
    <source>
        <dbReference type="ARBA" id="ARBA00022737"/>
    </source>
</evidence>
<dbReference type="CDD" id="cd03244">
    <property type="entry name" value="ABCC_MRP_domain2"/>
    <property type="match status" value="1"/>
</dbReference>
<keyword evidence="4 11" id="KW-0812">Transmembrane</keyword>
<evidence type="ECO:0000259" key="13">
    <source>
        <dbReference type="PROSITE" id="PS50929"/>
    </source>
</evidence>
<dbReference type="FunFam" id="1.20.1560.10:FF:000006">
    <property type="entry name" value="ATP-binding cassette, sub-family C (CFTR/MRP), member 9"/>
    <property type="match status" value="1"/>
</dbReference>
<feature type="region of interest" description="Disordered" evidence="10">
    <location>
        <begin position="1"/>
        <end position="26"/>
    </location>
</feature>
<keyword evidence="6" id="KW-0547">Nucleotide-binding</keyword>
<evidence type="ECO:0000256" key="10">
    <source>
        <dbReference type="SAM" id="MobiDB-lite"/>
    </source>
</evidence>
<feature type="transmembrane region" description="Helical" evidence="11">
    <location>
        <begin position="290"/>
        <end position="312"/>
    </location>
</feature>
<keyword evidence="8 11" id="KW-1133">Transmembrane helix</keyword>
<feature type="transmembrane region" description="Helical" evidence="11">
    <location>
        <begin position="1031"/>
        <end position="1053"/>
    </location>
</feature>
<dbReference type="InterPro" id="IPR017871">
    <property type="entry name" value="ABC_transporter-like_CS"/>
</dbReference>